<dbReference type="GO" id="GO:0005576">
    <property type="term" value="C:extracellular region"/>
    <property type="evidence" value="ECO:0007669"/>
    <property type="project" value="GOC"/>
</dbReference>
<accession>A0A6P8SDQ2</accession>
<dbReference type="PANTHER" id="PTHR16275">
    <property type="entry name" value="COILED-COIL DOMAIN-CONTAINING PROTEIN 40"/>
    <property type="match status" value="1"/>
</dbReference>
<dbReference type="GeneID" id="117367716"/>
<name>A0A6P8SDQ2_GEOSA</name>
<dbReference type="GO" id="GO:0005737">
    <property type="term" value="C:cytoplasm"/>
    <property type="evidence" value="ECO:0007669"/>
    <property type="project" value="TreeGrafter"/>
</dbReference>
<dbReference type="GO" id="GO:0005929">
    <property type="term" value="C:cilium"/>
    <property type="evidence" value="ECO:0007669"/>
    <property type="project" value="TreeGrafter"/>
</dbReference>
<feature type="compositionally biased region" description="Polar residues" evidence="2">
    <location>
        <begin position="95"/>
        <end position="105"/>
    </location>
</feature>
<feature type="compositionally biased region" description="Acidic residues" evidence="2">
    <location>
        <begin position="110"/>
        <end position="126"/>
    </location>
</feature>
<dbReference type="InParanoid" id="A0A6P8SDQ2"/>
<sequence>MAASERSTPDVANIFDDGEEEEQVASNKTGGIPPAGVGGNIASFKSHDQERHPTTSRRQTSSAVSSQASAFSTRNDFFVDSDDTRVTTISTISTQPAVLQVSPQLGSSGGEDDGGGTEDSEEEGEEAQLMVLDPDHPLMTRFQSALKNYFTKELQTLELDLREMVISLKRTKKEREELGVILYGLQQELAQLQLGLEKLHDRHSQSVMQRRQWEEELEVIRELYKKTREITNEERKRVLALQTEVENLALRLFYIQSMKHDVMADIAVMKRVVHKAEMERMKAEEQKQKQDLYVDRQTRQMAQLNEQIAMYSVQITAQIEDSKAARNTITEACMEIEGIIVEKKQLLKQWNSSLLGMRMRDEALTAIREVLSEVQHLLQTLESEIEGYKRSAMKEEEKNERLAVALNRAESEVNINKKLLTLTLNKQEALKVEFTTYTRTLHETEHTLNKVMMNRALRRSELSVIRKQIEQESQTKTALNNQILEKLQDKMMMHKAAKFSFLTIQKFRKQKFEQEMRFSKQENETAHIVLEINHTNSRLTILQKKLSELDQEIQSINETISRSESEIAKRIIIIDHNQSAIHKLSKLIEAALDRSGGEVLGPLEIQVKNLSKDIEDCSSQTISVQQYWLRLQNELVKLSHEREEQEAAVEMLKKELNIRQQQKVRLENEIQQEKNEKKDIEHHMKYLSNDMAKLTSLLSKNDNTKEELQQSNFLMETDFIRALKAAEKESIEMQEKRDDLQEERERMLNNLVEAEHQIMLWEKKIQLAKEMRYTVDASVQHGEIRAMRAEVHQMQLRYSQLIRRQELKIREMEALVGQRDEIARKGRMKGRKENQLTTSDLHHKVQELKKKMQETLKNAEECNGKIGELQESQSSLSAAITEKQLGLSKLQMDFRTLESDLERLQEKKRQNLAQIVAYQSRQKHLQNVKEGTYVLLYRNQQALDNEMYKQMSRVHTVSTIIHQIQQEYPQYQGILRRVNLALETRLGAPEEIVDTI</sequence>
<evidence type="ECO:0000313" key="3">
    <source>
        <dbReference type="Proteomes" id="UP000515159"/>
    </source>
</evidence>
<feature type="coiled-coil region" evidence="1">
    <location>
        <begin position="635"/>
        <end position="690"/>
    </location>
</feature>
<dbReference type="InterPro" id="IPR037386">
    <property type="entry name" value="CCDC40"/>
</dbReference>
<organism evidence="3 4">
    <name type="scientific">Geotrypetes seraphini</name>
    <name type="common">Gaboon caecilian</name>
    <name type="synonym">Caecilia seraphini</name>
    <dbReference type="NCBI Taxonomy" id="260995"/>
    <lineage>
        <taxon>Eukaryota</taxon>
        <taxon>Metazoa</taxon>
        <taxon>Chordata</taxon>
        <taxon>Craniata</taxon>
        <taxon>Vertebrata</taxon>
        <taxon>Euteleostomi</taxon>
        <taxon>Amphibia</taxon>
        <taxon>Gymnophiona</taxon>
        <taxon>Geotrypetes</taxon>
    </lineage>
</organism>
<protein>
    <submittedName>
        <fullName evidence="4">Coiled-coil domain-containing protein 40</fullName>
    </submittedName>
</protein>
<dbReference type="CTD" id="55036"/>
<dbReference type="GO" id="GO:0060287">
    <property type="term" value="P:epithelial cilium movement involved in determination of left/right asymmetry"/>
    <property type="evidence" value="ECO:0007669"/>
    <property type="project" value="TreeGrafter"/>
</dbReference>
<feature type="coiled-coil region" evidence="1">
    <location>
        <begin position="266"/>
        <end position="314"/>
    </location>
</feature>
<dbReference type="GO" id="GO:0035082">
    <property type="term" value="P:axoneme assembly"/>
    <property type="evidence" value="ECO:0007669"/>
    <property type="project" value="InterPro"/>
</dbReference>
<dbReference type="Proteomes" id="UP000515159">
    <property type="component" value="Chromosome 10"/>
</dbReference>
<feature type="coiled-coil region" evidence="1">
    <location>
        <begin position="532"/>
        <end position="566"/>
    </location>
</feature>
<feature type="coiled-coil region" evidence="1">
    <location>
        <begin position="723"/>
        <end position="804"/>
    </location>
</feature>
<keyword evidence="3" id="KW-1185">Reference proteome</keyword>
<reference evidence="4" key="1">
    <citation type="submission" date="2025-08" db="UniProtKB">
        <authorList>
            <consortium name="RefSeq"/>
        </authorList>
    </citation>
    <scope>IDENTIFICATION</scope>
</reference>
<dbReference type="FunCoup" id="A0A6P8SDQ2">
    <property type="interactions" value="148"/>
</dbReference>
<dbReference type="KEGG" id="gsh:117367716"/>
<gene>
    <name evidence="4" type="primary">CCDC40</name>
</gene>
<keyword evidence="1" id="KW-0175">Coiled coil</keyword>
<dbReference type="AlphaFoldDB" id="A0A6P8SDQ2"/>
<feature type="compositionally biased region" description="Low complexity" evidence="2">
    <location>
        <begin position="56"/>
        <end position="69"/>
    </location>
</feature>
<dbReference type="Pfam" id="PF08647">
    <property type="entry name" value="BRE1"/>
    <property type="match status" value="1"/>
</dbReference>
<dbReference type="OrthoDB" id="188741at2759"/>
<evidence type="ECO:0000313" key="4">
    <source>
        <dbReference type="RefSeq" id="XP_033816449.1"/>
    </source>
</evidence>
<dbReference type="GO" id="GO:0001947">
    <property type="term" value="P:heart looping"/>
    <property type="evidence" value="ECO:0007669"/>
    <property type="project" value="TreeGrafter"/>
</dbReference>
<feature type="coiled-coil region" evidence="1">
    <location>
        <begin position="364"/>
        <end position="412"/>
    </location>
</feature>
<feature type="coiled-coil region" evidence="1">
    <location>
        <begin position="842"/>
        <end position="921"/>
    </location>
</feature>
<feature type="region of interest" description="Disordered" evidence="2">
    <location>
        <begin position="95"/>
        <end position="126"/>
    </location>
</feature>
<proteinExistence type="predicted"/>
<feature type="region of interest" description="Disordered" evidence="2">
    <location>
        <begin position="1"/>
        <end position="69"/>
    </location>
</feature>
<dbReference type="PANTHER" id="PTHR16275:SF8">
    <property type="entry name" value="COILED-COIL DOMAIN-CONTAINING PROTEIN 40"/>
    <property type="match status" value="1"/>
</dbReference>
<dbReference type="RefSeq" id="XP_033816449.1">
    <property type="nucleotide sequence ID" value="XM_033960558.1"/>
</dbReference>
<evidence type="ECO:0000256" key="2">
    <source>
        <dbReference type="SAM" id="MobiDB-lite"/>
    </source>
</evidence>
<evidence type="ECO:0000256" key="1">
    <source>
        <dbReference type="SAM" id="Coils"/>
    </source>
</evidence>